<keyword evidence="1" id="KW-0812">Transmembrane</keyword>
<keyword evidence="1" id="KW-1133">Transmembrane helix</keyword>
<dbReference type="OrthoDB" id="1034332at2"/>
<dbReference type="EMBL" id="SJPJ01000001">
    <property type="protein sequence ID" value="TWT81239.1"/>
    <property type="molecule type" value="Genomic_DNA"/>
</dbReference>
<dbReference type="InterPro" id="IPR043130">
    <property type="entry name" value="CDP-OH_PTrfase_TM_dom"/>
</dbReference>
<accession>A0A5C5Z1N6</accession>
<comment type="caution">
    <text evidence="2">The sequence shown here is derived from an EMBL/GenBank/DDBJ whole genome shotgun (WGS) entry which is preliminary data.</text>
</comment>
<organism evidence="2 3">
    <name type="scientific">Novipirellula herctigrandis</name>
    <dbReference type="NCBI Taxonomy" id="2527986"/>
    <lineage>
        <taxon>Bacteria</taxon>
        <taxon>Pseudomonadati</taxon>
        <taxon>Planctomycetota</taxon>
        <taxon>Planctomycetia</taxon>
        <taxon>Pirellulales</taxon>
        <taxon>Pirellulaceae</taxon>
        <taxon>Novipirellula</taxon>
    </lineage>
</organism>
<feature type="transmembrane region" description="Helical" evidence="1">
    <location>
        <begin position="165"/>
        <end position="184"/>
    </location>
</feature>
<sequence>MSEPKVSDRRPLKTRSWPLFQITAARLAKSGVTPNAISVASIAFAIVGATGLAMTGLVESGAMVRVGWLVAVLGIQGRLIANLLDGMVAVEGGKASAVGPLYNEVPDRISDPILLVAAGYAATGDPLAGWAAAVMAMFVAYTRSISASVGAGQLFLGPMAKPQRMALLTTICAAGVVLPTPWMMTAGFGMMQIALWVMVVGCVVTAARRLNQAAKFLKSQGE</sequence>
<protein>
    <submittedName>
        <fullName evidence="2">CDP-alcohol phosphatidyltransferase</fullName>
    </submittedName>
</protein>
<evidence type="ECO:0000313" key="3">
    <source>
        <dbReference type="Proteomes" id="UP000315010"/>
    </source>
</evidence>
<evidence type="ECO:0000313" key="2">
    <source>
        <dbReference type="EMBL" id="TWT81239.1"/>
    </source>
</evidence>
<proteinExistence type="predicted"/>
<dbReference type="GO" id="GO:0016740">
    <property type="term" value="F:transferase activity"/>
    <property type="evidence" value="ECO:0007669"/>
    <property type="project" value="UniProtKB-KW"/>
</dbReference>
<dbReference type="Gene3D" id="1.20.120.1760">
    <property type="match status" value="1"/>
</dbReference>
<dbReference type="AlphaFoldDB" id="A0A5C5Z1N6"/>
<gene>
    <name evidence="2" type="ORF">CA13_26890</name>
</gene>
<keyword evidence="3" id="KW-1185">Reference proteome</keyword>
<dbReference type="RefSeq" id="WP_146397056.1">
    <property type="nucleotide sequence ID" value="NZ_SJPJ01000001.1"/>
</dbReference>
<feature type="transmembrane region" description="Helical" evidence="1">
    <location>
        <begin position="127"/>
        <end position="144"/>
    </location>
</feature>
<keyword evidence="1" id="KW-0472">Membrane</keyword>
<dbReference type="Proteomes" id="UP000315010">
    <property type="component" value="Unassembled WGS sequence"/>
</dbReference>
<reference evidence="2 3" key="1">
    <citation type="submission" date="2019-02" db="EMBL/GenBank/DDBJ databases">
        <title>Deep-cultivation of Planctomycetes and their phenomic and genomic characterization uncovers novel biology.</title>
        <authorList>
            <person name="Wiegand S."/>
            <person name="Jogler M."/>
            <person name="Boedeker C."/>
            <person name="Pinto D."/>
            <person name="Vollmers J."/>
            <person name="Rivas-Marin E."/>
            <person name="Kohn T."/>
            <person name="Peeters S.H."/>
            <person name="Heuer A."/>
            <person name="Rast P."/>
            <person name="Oberbeckmann S."/>
            <person name="Bunk B."/>
            <person name="Jeske O."/>
            <person name="Meyerdierks A."/>
            <person name="Storesund J.E."/>
            <person name="Kallscheuer N."/>
            <person name="Luecker S."/>
            <person name="Lage O.M."/>
            <person name="Pohl T."/>
            <person name="Merkel B.J."/>
            <person name="Hornburger P."/>
            <person name="Mueller R.-W."/>
            <person name="Bruemmer F."/>
            <person name="Labrenz M."/>
            <person name="Spormann A.M."/>
            <person name="Op Den Camp H."/>
            <person name="Overmann J."/>
            <person name="Amann R."/>
            <person name="Jetten M.S.M."/>
            <person name="Mascher T."/>
            <person name="Medema M.H."/>
            <person name="Devos D.P."/>
            <person name="Kaster A.-K."/>
            <person name="Ovreas L."/>
            <person name="Rohde M."/>
            <person name="Galperin M.Y."/>
            <person name="Jogler C."/>
        </authorList>
    </citation>
    <scope>NUCLEOTIDE SEQUENCE [LARGE SCALE GENOMIC DNA]</scope>
    <source>
        <strain evidence="2 3">CA13</strain>
    </source>
</reference>
<keyword evidence="2" id="KW-0808">Transferase</keyword>
<feature type="transmembrane region" description="Helical" evidence="1">
    <location>
        <begin position="36"/>
        <end position="54"/>
    </location>
</feature>
<evidence type="ECO:0000256" key="1">
    <source>
        <dbReference type="SAM" id="Phobius"/>
    </source>
</evidence>
<feature type="transmembrane region" description="Helical" evidence="1">
    <location>
        <begin position="190"/>
        <end position="210"/>
    </location>
</feature>
<name>A0A5C5Z1N6_9BACT</name>